<dbReference type="Gene3D" id="2.30.30.140">
    <property type="match status" value="1"/>
</dbReference>
<evidence type="ECO:0000313" key="3">
    <source>
        <dbReference type="Proteomes" id="UP001362999"/>
    </source>
</evidence>
<feature type="domain" description="Tudor-knot" evidence="1">
    <location>
        <begin position="53"/>
        <end position="111"/>
    </location>
</feature>
<accession>A0AAV9Z6V0</accession>
<name>A0AAV9Z6V0_9AGAR</name>
<dbReference type="AlphaFoldDB" id="A0AAV9Z6V0"/>
<organism evidence="2 3">
    <name type="scientific">Favolaschia claudopus</name>
    <dbReference type="NCBI Taxonomy" id="2862362"/>
    <lineage>
        <taxon>Eukaryota</taxon>
        <taxon>Fungi</taxon>
        <taxon>Dikarya</taxon>
        <taxon>Basidiomycota</taxon>
        <taxon>Agaricomycotina</taxon>
        <taxon>Agaricomycetes</taxon>
        <taxon>Agaricomycetidae</taxon>
        <taxon>Agaricales</taxon>
        <taxon>Marasmiineae</taxon>
        <taxon>Mycenaceae</taxon>
        <taxon>Favolaschia</taxon>
    </lineage>
</organism>
<dbReference type="InterPro" id="IPR025995">
    <property type="entry name" value="Tudor-knot"/>
</dbReference>
<keyword evidence="3" id="KW-1185">Reference proteome</keyword>
<reference evidence="2 3" key="1">
    <citation type="journal article" date="2024" name="J Genomics">
        <title>Draft genome sequencing and assembly of Favolaschia claudopus CIRM-BRFM 2984 isolated from oak limbs.</title>
        <authorList>
            <person name="Navarro D."/>
            <person name="Drula E."/>
            <person name="Chaduli D."/>
            <person name="Cazenave R."/>
            <person name="Ahrendt S."/>
            <person name="Wang J."/>
            <person name="Lipzen A."/>
            <person name="Daum C."/>
            <person name="Barry K."/>
            <person name="Grigoriev I.V."/>
            <person name="Favel A."/>
            <person name="Rosso M.N."/>
            <person name="Martin F."/>
        </authorList>
    </citation>
    <scope>NUCLEOTIDE SEQUENCE [LARGE SCALE GENOMIC DNA]</scope>
    <source>
        <strain evidence="2 3">CIRM-BRFM 2984</strain>
    </source>
</reference>
<dbReference type="Pfam" id="PF11717">
    <property type="entry name" value="Tudor-knot"/>
    <property type="match status" value="1"/>
</dbReference>
<evidence type="ECO:0000259" key="1">
    <source>
        <dbReference type="Pfam" id="PF11717"/>
    </source>
</evidence>
<sequence length="248" mass="28766">MQNLEDVIERCGQAHGRSPLQSGDHDEVGRFRERKATQAMRHESARCFLSWNGEKVLLHLWFLDDYRPAHILKMQISQRNVLTAIRGRHYLVSYCGLDRTWNEWVPESSLRDCDNSSGGRIRERLSNMSVALVEASSLNWERGMLERQMRYPARAGLSGRGVQFNVVIKQATMKLGFPQQLKYKLKNDEDTILNQGKLFTLPRTVDGGETTNKFWLFDGVKTFPWNFKALYHTGDSHLRIADIFRSIY</sequence>
<evidence type="ECO:0000313" key="2">
    <source>
        <dbReference type="EMBL" id="KAK6972326.1"/>
    </source>
</evidence>
<dbReference type="Proteomes" id="UP001362999">
    <property type="component" value="Unassembled WGS sequence"/>
</dbReference>
<gene>
    <name evidence="2" type="ORF">R3P38DRAFT_2812357</name>
</gene>
<comment type="caution">
    <text evidence="2">The sequence shown here is derived from an EMBL/GenBank/DDBJ whole genome shotgun (WGS) entry which is preliminary data.</text>
</comment>
<protein>
    <recommendedName>
        <fullName evidence="1">Tudor-knot domain-containing protein</fullName>
    </recommendedName>
</protein>
<dbReference type="InterPro" id="IPR016197">
    <property type="entry name" value="Chromo-like_dom_sf"/>
</dbReference>
<dbReference type="SUPFAM" id="SSF54160">
    <property type="entry name" value="Chromo domain-like"/>
    <property type="match status" value="1"/>
</dbReference>
<proteinExistence type="predicted"/>
<dbReference type="EMBL" id="JAWWNJ010000189">
    <property type="protein sequence ID" value="KAK6972326.1"/>
    <property type="molecule type" value="Genomic_DNA"/>
</dbReference>